<evidence type="ECO:0000313" key="2">
    <source>
        <dbReference type="Proteomes" id="UP000199034"/>
    </source>
</evidence>
<dbReference type="STRING" id="1045774.SAMN05421872_104284"/>
<dbReference type="InterPro" id="IPR050484">
    <property type="entry name" value="Transf_Hexapept/Carb_Anhydrase"/>
</dbReference>
<reference evidence="1 2" key="1">
    <citation type="submission" date="2016-10" db="EMBL/GenBank/DDBJ databases">
        <authorList>
            <person name="de Groot N.N."/>
        </authorList>
    </citation>
    <scope>NUCLEOTIDE SEQUENCE [LARGE SCALE GENOMIC DNA]</scope>
    <source>
        <strain evidence="1 2">CGMCC 4.6858</strain>
    </source>
</reference>
<gene>
    <name evidence="1" type="ORF">SAMN05421872_104284</name>
</gene>
<dbReference type="Gene3D" id="2.160.10.10">
    <property type="entry name" value="Hexapeptide repeat proteins"/>
    <property type="match status" value="1"/>
</dbReference>
<dbReference type="EMBL" id="FMZM01000004">
    <property type="protein sequence ID" value="SDC87950.1"/>
    <property type="molecule type" value="Genomic_DNA"/>
</dbReference>
<dbReference type="PANTHER" id="PTHR13061">
    <property type="entry name" value="DYNACTIN SUBUNIT P25"/>
    <property type="match status" value="1"/>
</dbReference>
<accession>A0A1G6Q659</accession>
<evidence type="ECO:0000313" key="1">
    <source>
        <dbReference type="EMBL" id="SDC87950.1"/>
    </source>
</evidence>
<dbReference type="CDD" id="cd04645">
    <property type="entry name" value="LbH_gamma_CA_like"/>
    <property type="match status" value="1"/>
</dbReference>
<dbReference type="SUPFAM" id="SSF51161">
    <property type="entry name" value="Trimeric LpxA-like enzymes"/>
    <property type="match status" value="1"/>
</dbReference>
<dbReference type="Proteomes" id="UP000199034">
    <property type="component" value="Unassembled WGS sequence"/>
</dbReference>
<protein>
    <submittedName>
        <fullName evidence="1">Carbonic anhydrase or acetyltransferase, isoleucine patch superfamily</fullName>
    </submittedName>
</protein>
<sequence>MGGMHLIEFEGRRPSVHPDAWIAPTATLIGDVTVEKGASVWYGAVLRGDVCTIVVREGSNIQDNSVLHAGPDQTLVVGPNATVGHACVVHCTSVGEQSLVGNGSILLDGATVGPRTLVAAGSVVTPGAEIPGGVVAAGSPASARKPIEGTSSEFWIETNAAYYGELAGRHRDGARAVEGSAG</sequence>
<keyword evidence="1" id="KW-0808">Transferase</keyword>
<dbReference type="PANTHER" id="PTHR13061:SF29">
    <property type="entry name" value="GAMMA CARBONIC ANHYDRASE-LIKE 1, MITOCHONDRIAL-RELATED"/>
    <property type="match status" value="1"/>
</dbReference>
<dbReference type="GO" id="GO:0016740">
    <property type="term" value="F:transferase activity"/>
    <property type="evidence" value="ECO:0007669"/>
    <property type="project" value="UniProtKB-KW"/>
</dbReference>
<dbReference type="InterPro" id="IPR047324">
    <property type="entry name" value="LbH_gamma_CA-like"/>
</dbReference>
<name>A0A1G6Q659_9ACTN</name>
<dbReference type="InterPro" id="IPR011004">
    <property type="entry name" value="Trimer_LpxA-like_sf"/>
</dbReference>
<proteinExistence type="predicted"/>
<keyword evidence="2" id="KW-1185">Reference proteome</keyword>
<organism evidence="1 2">
    <name type="scientific">Nocardioides lianchengensis</name>
    <dbReference type="NCBI Taxonomy" id="1045774"/>
    <lineage>
        <taxon>Bacteria</taxon>
        <taxon>Bacillati</taxon>
        <taxon>Actinomycetota</taxon>
        <taxon>Actinomycetes</taxon>
        <taxon>Propionibacteriales</taxon>
        <taxon>Nocardioidaceae</taxon>
        <taxon>Nocardioides</taxon>
    </lineage>
</organism>
<dbReference type="AlphaFoldDB" id="A0A1G6Q659"/>